<dbReference type="SUPFAM" id="SSF52540">
    <property type="entry name" value="P-loop containing nucleoside triphosphate hydrolases"/>
    <property type="match status" value="1"/>
</dbReference>
<comment type="caution">
    <text evidence="12">The sequence shown here is derived from an EMBL/GenBank/DDBJ whole genome shotgun (WGS) entry which is preliminary data.</text>
</comment>
<organism evidence="12 13">
    <name type="scientific">Cronartium quercuum f. sp. fusiforme G11</name>
    <dbReference type="NCBI Taxonomy" id="708437"/>
    <lineage>
        <taxon>Eukaryota</taxon>
        <taxon>Fungi</taxon>
        <taxon>Dikarya</taxon>
        <taxon>Basidiomycota</taxon>
        <taxon>Pucciniomycotina</taxon>
        <taxon>Pucciniomycetes</taxon>
        <taxon>Pucciniales</taxon>
        <taxon>Coleosporiaceae</taxon>
        <taxon>Cronartium</taxon>
    </lineage>
</organism>
<dbReference type="InterPro" id="IPR027417">
    <property type="entry name" value="P-loop_NTPase"/>
</dbReference>
<dbReference type="Pfam" id="PF09439">
    <property type="entry name" value="SRPRB"/>
    <property type="match status" value="1"/>
</dbReference>
<keyword evidence="8" id="KW-0342">GTP-binding</keyword>
<keyword evidence="7 11" id="KW-1133">Transmembrane helix</keyword>
<keyword evidence="5" id="KW-0547">Nucleotide-binding</keyword>
<accession>A0A9P6N7E7</accession>
<evidence type="ECO:0000313" key="12">
    <source>
        <dbReference type="EMBL" id="KAG0141266.1"/>
    </source>
</evidence>
<evidence type="ECO:0000256" key="2">
    <source>
        <dbReference type="ARBA" id="ARBA00005619"/>
    </source>
</evidence>
<keyword evidence="6" id="KW-0256">Endoplasmic reticulum</keyword>
<name>A0A9P6N7E7_9BASI</name>
<evidence type="ECO:0000256" key="9">
    <source>
        <dbReference type="ARBA" id="ARBA00023136"/>
    </source>
</evidence>
<keyword evidence="4 11" id="KW-0812">Transmembrane</keyword>
<evidence type="ECO:0000256" key="3">
    <source>
        <dbReference type="ARBA" id="ARBA00020256"/>
    </source>
</evidence>
<feature type="transmembrane region" description="Helical" evidence="11">
    <location>
        <begin position="12"/>
        <end position="29"/>
    </location>
</feature>
<dbReference type="EMBL" id="MU167394">
    <property type="protein sequence ID" value="KAG0141266.1"/>
    <property type="molecule type" value="Genomic_DNA"/>
</dbReference>
<evidence type="ECO:0000256" key="5">
    <source>
        <dbReference type="ARBA" id="ARBA00022741"/>
    </source>
</evidence>
<evidence type="ECO:0000256" key="6">
    <source>
        <dbReference type="ARBA" id="ARBA00022824"/>
    </source>
</evidence>
<keyword evidence="13" id="KW-1185">Reference proteome</keyword>
<comment type="similarity">
    <text evidence="2">Belongs to the SRP receptor beta subunit family.</text>
</comment>
<dbReference type="Gene3D" id="3.40.50.300">
    <property type="entry name" value="P-loop containing nucleotide triphosphate hydrolases"/>
    <property type="match status" value="1"/>
</dbReference>
<keyword evidence="9 11" id="KW-0472">Membrane</keyword>
<dbReference type="GO" id="GO:0005789">
    <property type="term" value="C:endoplasmic reticulum membrane"/>
    <property type="evidence" value="ECO:0007669"/>
    <property type="project" value="UniProtKB-SubCell"/>
</dbReference>
<reference evidence="12" key="1">
    <citation type="submission" date="2013-11" db="EMBL/GenBank/DDBJ databases">
        <title>Genome sequence of the fusiform rust pathogen reveals effectors for host alternation and coevolution with pine.</title>
        <authorList>
            <consortium name="DOE Joint Genome Institute"/>
            <person name="Smith K."/>
            <person name="Pendleton A."/>
            <person name="Kubisiak T."/>
            <person name="Anderson C."/>
            <person name="Salamov A."/>
            <person name="Aerts A."/>
            <person name="Riley R."/>
            <person name="Clum A."/>
            <person name="Lindquist E."/>
            <person name="Ence D."/>
            <person name="Campbell M."/>
            <person name="Kronenberg Z."/>
            <person name="Feau N."/>
            <person name="Dhillon B."/>
            <person name="Hamelin R."/>
            <person name="Burleigh J."/>
            <person name="Smith J."/>
            <person name="Yandell M."/>
            <person name="Nelson C."/>
            <person name="Grigoriev I."/>
            <person name="Davis J."/>
        </authorList>
    </citation>
    <scope>NUCLEOTIDE SEQUENCE</scope>
    <source>
        <strain evidence="12">G11</strain>
    </source>
</reference>
<evidence type="ECO:0000256" key="4">
    <source>
        <dbReference type="ARBA" id="ARBA00022692"/>
    </source>
</evidence>
<dbReference type="OrthoDB" id="41266at2759"/>
<evidence type="ECO:0000313" key="13">
    <source>
        <dbReference type="Proteomes" id="UP000886653"/>
    </source>
</evidence>
<evidence type="ECO:0000256" key="10">
    <source>
        <dbReference type="ARBA" id="ARBA00023170"/>
    </source>
</evidence>
<comment type="subcellular location">
    <subcellularLocation>
        <location evidence="1">Endoplasmic reticulum membrane</location>
        <topology evidence="1">Single-pass membrane protein</topology>
    </subcellularLocation>
</comment>
<dbReference type="GO" id="GO:0005525">
    <property type="term" value="F:GTP binding"/>
    <property type="evidence" value="ECO:0007669"/>
    <property type="project" value="UniProtKB-KW"/>
</dbReference>
<protein>
    <recommendedName>
        <fullName evidence="3">Signal recognition particle receptor subunit beta</fullName>
    </recommendedName>
</protein>
<sequence length="349" mass="39687">MLQFSSLSNVFYLPYILTAVLLIFCTLFIKHHFFITSIKPRSLDDDHPVIVLSGPIGSGKTKLWYKLIQDCDSIETIPTVNSHSKLVRLETERHETAEEQRRTVTPTFVTLIDTTAQPHLRAAAFASHFQHSTNVVFVIDSQVGLSGKGLRDTAESLNLVLSYLLLLSYQRVKGNLPKLAIYLDSSGSKSLNLNETDFMETSTIKIKTILNKELNRRRIASTNVTGSLSFYTTSPDGQTEGSDSYLGIEPFKYLLTLKDSIKGFLPRSKIARDQLPHDEDELMKLLDQEEEEEDRMMGLDRNLKVLERYELISGHTTHWILSTSKDPDGLKAFWSWLGHIRRVRSNLIQ</sequence>
<keyword evidence="10" id="KW-0675">Receptor</keyword>
<dbReference type="Proteomes" id="UP000886653">
    <property type="component" value="Unassembled WGS sequence"/>
</dbReference>
<evidence type="ECO:0000256" key="8">
    <source>
        <dbReference type="ARBA" id="ARBA00023134"/>
    </source>
</evidence>
<dbReference type="InterPro" id="IPR019009">
    <property type="entry name" value="SRP_receptor_beta_su"/>
</dbReference>
<proteinExistence type="inferred from homology"/>
<evidence type="ECO:0000256" key="7">
    <source>
        <dbReference type="ARBA" id="ARBA00022989"/>
    </source>
</evidence>
<gene>
    <name evidence="12" type="ORF">CROQUDRAFT_664093</name>
</gene>
<dbReference type="AlphaFoldDB" id="A0A9P6N7E7"/>
<evidence type="ECO:0000256" key="11">
    <source>
        <dbReference type="SAM" id="Phobius"/>
    </source>
</evidence>
<evidence type="ECO:0000256" key="1">
    <source>
        <dbReference type="ARBA" id="ARBA00004389"/>
    </source>
</evidence>